<sequence length="270" mass="31685">MTAIKVASFNLKRDSFFARQNRWRTRRELVRKMIEESGATIIGVQELLPSMEEDIRAMLEDYSVFGFGRTRKLKNEESAILFKGKPTDVKFNKTFWLSKKPEKYGSRAYFSIFPRICTVCELYVRHFGRRIRVFNTHFDHVCPMARTLSVRIILEYMHKLNSIEKLPTILMGDLNCKPDSKPIQMLSENLHTFDDIKLTNIYQSFDAGEIRNTYHGFKGKYKEQPIDYIFVSEEFEIDDAYIDTTAIDGMYPSDHFPLVAVLRLKEELSE</sequence>
<name>A0A926E332_9FIRM</name>
<dbReference type="CDD" id="cd09083">
    <property type="entry name" value="EEP-1"/>
    <property type="match status" value="1"/>
</dbReference>
<dbReference type="Proteomes" id="UP000610760">
    <property type="component" value="Unassembled WGS sequence"/>
</dbReference>
<dbReference type="EMBL" id="JACRSV010000001">
    <property type="protein sequence ID" value="MBC8559342.1"/>
    <property type="molecule type" value="Genomic_DNA"/>
</dbReference>
<dbReference type="InterPro" id="IPR005135">
    <property type="entry name" value="Endo/exonuclease/phosphatase"/>
</dbReference>
<keyword evidence="2" id="KW-0255">Endonuclease</keyword>
<keyword evidence="3" id="KW-1185">Reference proteome</keyword>
<organism evidence="2 3">
    <name type="scientific">Fumia xinanensis</name>
    <dbReference type="NCBI Taxonomy" id="2763659"/>
    <lineage>
        <taxon>Bacteria</taxon>
        <taxon>Bacillati</taxon>
        <taxon>Bacillota</taxon>
        <taxon>Clostridia</taxon>
        <taxon>Eubacteriales</taxon>
        <taxon>Oscillospiraceae</taxon>
        <taxon>Fumia</taxon>
    </lineage>
</organism>
<protein>
    <submittedName>
        <fullName evidence="2">Endonuclease/exonuclease/phosphatase family protein</fullName>
    </submittedName>
</protein>
<dbReference type="Pfam" id="PF03372">
    <property type="entry name" value="Exo_endo_phos"/>
    <property type="match status" value="1"/>
</dbReference>
<dbReference type="SUPFAM" id="SSF56219">
    <property type="entry name" value="DNase I-like"/>
    <property type="match status" value="1"/>
</dbReference>
<keyword evidence="2" id="KW-0540">Nuclease</keyword>
<dbReference type="AlphaFoldDB" id="A0A926E332"/>
<comment type="caution">
    <text evidence="2">The sequence shown here is derived from an EMBL/GenBank/DDBJ whole genome shotgun (WGS) entry which is preliminary data.</text>
</comment>
<gene>
    <name evidence="2" type="ORF">H8710_04575</name>
</gene>
<proteinExistence type="predicted"/>
<dbReference type="RefSeq" id="WP_249294240.1">
    <property type="nucleotide sequence ID" value="NZ_JACRSV010000001.1"/>
</dbReference>
<reference evidence="2" key="1">
    <citation type="submission" date="2020-08" db="EMBL/GenBank/DDBJ databases">
        <title>Genome public.</title>
        <authorList>
            <person name="Liu C."/>
            <person name="Sun Q."/>
        </authorList>
    </citation>
    <scope>NUCLEOTIDE SEQUENCE</scope>
    <source>
        <strain evidence="2">NSJ-33</strain>
    </source>
</reference>
<dbReference type="GO" id="GO:0000175">
    <property type="term" value="F:3'-5'-RNA exonuclease activity"/>
    <property type="evidence" value="ECO:0007669"/>
    <property type="project" value="TreeGrafter"/>
</dbReference>
<dbReference type="Gene3D" id="3.60.10.10">
    <property type="entry name" value="Endonuclease/exonuclease/phosphatase"/>
    <property type="match status" value="1"/>
</dbReference>
<keyword evidence="2" id="KW-0378">Hydrolase</keyword>
<evidence type="ECO:0000313" key="3">
    <source>
        <dbReference type="Proteomes" id="UP000610760"/>
    </source>
</evidence>
<dbReference type="PANTHER" id="PTHR12121:SF36">
    <property type="entry name" value="ENDONUCLEASE_EXONUCLEASE_PHOSPHATASE DOMAIN-CONTAINING PROTEIN"/>
    <property type="match status" value="1"/>
</dbReference>
<accession>A0A926E332</accession>
<feature type="domain" description="Endonuclease/exonuclease/phosphatase" evidence="1">
    <location>
        <begin position="7"/>
        <end position="255"/>
    </location>
</feature>
<dbReference type="InterPro" id="IPR036691">
    <property type="entry name" value="Endo/exonu/phosph_ase_sf"/>
</dbReference>
<dbReference type="InterPro" id="IPR050410">
    <property type="entry name" value="CCR4/nocturin_mRNA_transcr"/>
</dbReference>
<dbReference type="GO" id="GO:0004519">
    <property type="term" value="F:endonuclease activity"/>
    <property type="evidence" value="ECO:0007669"/>
    <property type="project" value="UniProtKB-KW"/>
</dbReference>
<evidence type="ECO:0000313" key="2">
    <source>
        <dbReference type="EMBL" id="MBC8559342.1"/>
    </source>
</evidence>
<evidence type="ECO:0000259" key="1">
    <source>
        <dbReference type="Pfam" id="PF03372"/>
    </source>
</evidence>
<dbReference type="PANTHER" id="PTHR12121">
    <property type="entry name" value="CARBON CATABOLITE REPRESSOR PROTEIN 4"/>
    <property type="match status" value="1"/>
</dbReference>